<reference evidence="1" key="1">
    <citation type="submission" date="2020-12" db="EMBL/GenBank/DDBJ databases">
        <title>Oil enriched cultivation method for isolating marine PHA-producing bacteria.</title>
        <authorList>
            <person name="Zheng W."/>
            <person name="Yu S."/>
            <person name="Huang Y."/>
        </authorList>
    </citation>
    <scope>NUCLEOTIDE SEQUENCE</scope>
    <source>
        <strain evidence="1">SY-2-3</strain>
    </source>
</reference>
<dbReference type="AlphaFoldDB" id="A0A8I1MB80"/>
<evidence type="ECO:0000313" key="2">
    <source>
        <dbReference type="Proteomes" id="UP000664405"/>
    </source>
</evidence>
<proteinExistence type="predicted"/>
<dbReference type="EMBL" id="JAEKJW010000003">
    <property type="protein sequence ID" value="MBN8198556.1"/>
    <property type="molecule type" value="Genomic_DNA"/>
</dbReference>
<protein>
    <submittedName>
        <fullName evidence="1">Uncharacterized protein</fullName>
    </submittedName>
</protein>
<gene>
    <name evidence="1" type="ORF">JF547_18945</name>
</gene>
<dbReference type="Proteomes" id="UP000664405">
    <property type="component" value="Unassembled WGS sequence"/>
</dbReference>
<sequence>MAKTRKIQPAFRMVFGKKNQIPGHRKHLGRQGQAACGIDWPSIDFKQSGFHMPVAQNRHYSRQGFALKGGDEIARELLVQTGVSPKMHDNPFASMACLD</sequence>
<dbReference type="RefSeq" id="WP_147250650.1">
    <property type="nucleotide sequence ID" value="NZ_JAEKJW010000003.1"/>
</dbReference>
<organism evidence="1 2">
    <name type="scientific">Thalassospira povalilytica</name>
    <dbReference type="NCBI Taxonomy" id="732237"/>
    <lineage>
        <taxon>Bacteria</taxon>
        <taxon>Pseudomonadati</taxon>
        <taxon>Pseudomonadota</taxon>
        <taxon>Alphaproteobacteria</taxon>
        <taxon>Rhodospirillales</taxon>
        <taxon>Thalassospiraceae</taxon>
        <taxon>Thalassospira</taxon>
    </lineage>
</organism>
<evidence type="ECO:0000313" key="1">
    <source>
        <dbReference type="EMBL" id="MBN8198556.1"/>
    </source>
</evidence>
<accession>A0A8I1MB80</accession>
<comment type="caution">
    <text evidence="1">The sequence shown here is derived from an EMBL/GenBank/DDBJ whole genome shotgun (WGS) entry which is preliminary data.</text>
</comment>
<name>A0A8I1MB80_9PROT</name>